<dbReference type="OrthoDB" id="6079689at2759"/>
<evidence type="ECO:0000256" key="4">
    <source>
        <dbReference type="ARBA" id="ARBA00022801"/>
    </source>
</evidence>
<dbReference type="InterPro" id="IPR050891">
    <property type="entry name" value="TatD-type_Hydrolase"/>
</dbReference>
<dbReference type="GO" id="GO:0046872">
    <property type="term" value="F:metal ion binding"/>
    <property type="evidence" value="ECO:0007669"/>
    <property type="project" value="UniProtKB-KW"/>
</dbReference>
<dbReference type="InterPro" id="IPR032466">
    <property type="entry name" value="Metal_Hydrolase"/>
</dbReference>
<accession>A0A5C3LCL1</accession>
<proteinExistence type="inferred from homology"/>
<dbReference type="PROSITE" id="PS01091">
    <property type="entry name" value="TATD_3"/>
    <property type="match status" value="1"/>
</dbReference>
<evidence type="ECO:0000256" key="1">
    <source>
        <dbReference type="ARBA" id="ARBA00009275"/>
    </source>
</evidence>
<evidence type="ECO:0000256" key="2">
    <source>
        <dbReference type="ARBA" id="ARBA00022722"/>
    </source>
</evidence>
<dbReference type="AlphaFoldDB" id="A0A5C3LCL1"/>
<protein>
    <submittedName>
        <fullName evidence="5">Mg-dependent DNase</fullName>
    </submittedName>
</protein>
<evidence type="ECO:0000313" key="6">
    <source>
        <dbReference type="Proteomes" id="UP000307440"/>
    </source>
</evidence>
<reference evidence="5 6" key="1">
    <citation type="journal article" date="2019" name="Nat. Ecol. Evol.">
        <title>Megaphylogeny resolves global patterns of mushroom evolution.</title>
        <authorList>
            <person name="Varga T."/>
            <person name="Krizsan K."/>
            <person name="Foldi C."/>
            <person name="Dima B."/>
            <person name="Sanchez-Garcia M."/>
            <person name="Sanchez-Ramirez S."/>
            <person name="Szollosi G.J."/>
            <person name="Szarkandi J.G."/>
            <person name="Papp V."/>
            <person name="Albert L."/>
            <person name="Andreopoulos W."/>
            <person name="Angelini C."/>
            <person name="Antonin V."/>
            <person name="Barry K.W."/>
            <person name="Bougher N.L."/>
            <person name="Buchanan P."/>
            <person name="Buyck B."/>
            <person name="Bense V."/>
            <person name="Catcheside P."/>
            <person name="Chovatia M."/>
            <person name="Cooper J."/>
            <person name="Damon W."/>
            <person name="Desjardin D."/>
            <person name="Finy P."/>
            <person name="Geml J."/>
            <person name="Haridas S."/>
            <person name="Hughes K."/>
            <person name="Justo A."/>
            <person name="Karasinski D."/>
            <person name="Kautmanova I."/>
            <person name="Kiss B."/>
            <person name="Kocsube S."/>
            <person name="Kotiranta H."/>
            <person name="LaButti K.M."/>
            <person name="Lechner B.E."/>
            <person name="Liimatainen K."/>
            <person name="Lipzen A."/>
            <person name="Lukacs Z."/>
            <person name="Mihaltcheva S."/>
            <person name="Morgado L.N."/>
            <person name="Niskanen T."/>
            <person name="Noordeloos M.E."/>
            <person name="Ohm R.A."/>
            <person name="Ortiz-Santana B."/>
            <person name="Ovrebo C."/>
            <person name="Racz N."/>
            <person name="Riley R."/>
            <person name="Savchenko A."/>
            <person name="Shiryaev A."/>
            <person name="Soop K."/>
            <person name="Spirin V."/>
            <person name="Szebenyi C."/>
            <person name="Tomsovsky M."/>
            <person name="Tulloss R.E."/>
            <person name="Uehling J."/>
            <person name="Grigoriev I.V."/>
            <person name="Vagvolgyi C."/>
            <person name="Papp T."/>
            <person name="Martin F.M."/>
            <person name="Miettinen O."/>
            <person name="Hibbett D.S."/>
            <person name="Nagy L.G."/>
        </authorList>
    </citation>
    <scope>NUCLEOTIDE SEQUENCE [LARGE SCALE GENOMIC DNA]</scope>
    <source>
        <strain evidence="5 6">CBS 121175</strain>
    </source>
</reference>
<sequence length="360" mass="39315">MTQWSRASIMASITQSLVRGSTFKFIDIAVNLTDPVYRGVYHGKRKHDDDLEDVLHRARSAGVSSMIITGTSLKESKEALELAKSLGHSYYATVGCHPTRSGEFETYQGGPDAYLTELDNLIAAHLQGEGRVVAVGECGLDYDRTHFAAPDVQKKYFKVQLSLAKRYNLPLFLHSRAAHNDFVEILRESGFAVNGGRDVGGKGGVVHSFTGTPQEAAELISMGFHVGINGCSLKTDESLLTAKSIPLDRLLLETDAPWCTMASTHASKGLLDTLPDALRDSFLPQATKAERFVKGKSVKGRNEPTSIGAVAWVMHRLLQVPYPTLVNSVWNNTVALFSLFEIDSETPDPILLNAEDSPPI</sequence>
<dbReference type="GO" id="GO:0008296">
    <property type="term" value="F:3'-5'-DNA exonuclease activity"/>
    <property type="evidence" value="ECO:0007669"/>
    <property type="project" value="TreeGrafter"/>
</dbReference>
<dbReference type="InterPro" id="IPR001130">
    <property type="entry name" value="TatD-like"/>
</dbReference>
<keyword evidence="3" id="KW-0479">Metal-binding</keyword>
<keyword evidence="2" id="KW-0540">Nuclease</keyword>
<dbReference type="Gene3D" id="3.20.20.140">
    <property type="entry name" value="Metal-dependent hydrolases"/>
    <property type="match status" value="1"/>
</dbReference>
<comment type="similarity">
    <text evidence="1">Belongs to the metallo-dependent hydrolases superfamily. TatD-type hydrolase family.</text>
</comment>
<gene>
    <name evidence="5" type="ORF">FA15DRAFT_33131</name>
</gene>
<dbReference type="PANTHER" id="PTHR10060">
    <property type="entry name" value="TATD FAMILY DEOXYRIBONUCLEASE"/>
    <property type="match status" value="1"/>
</dbReference>
<evidence type="ECO:0000256" key="3">
    <source>
        <dbReference type="ARBA" id="ARBA00022723"/>
    </source>
</evidence>
<dbReference type="Pfam" id="PF01026">
    <property type="entry name" value="TatD_DNase"/>
    <property type="match status" value="1"/>
</dbReference>
<evidence type="ECO:0000313" key="5">
    <source>
        <dbReference type="EMBL" id="TFK30809.1"/>
    </source>
</evidence>
<dbReference type="InterPro" id="IPR018228">
    <property type="entry name" value="DNase_TatD-rel_CS"/>
</dbReference>
<keyword evidence="6" id="KW-1185">Reference proteome</keyword>
<dbReference type="CDD" id="cd01310">
    <property type="entry name" value="TatD_DNAse"/>
    <property type="match status" value="1"/>
</dbReference>
<dbReference type="EMBL" id="ML210146">
    <property type="protein sequence ID" value="TFK30809.1"/>
    <property type="molecule type" value="Genomic_DNA"/>
</dbReference>
<dbReference type="Proteomes" id="UP000307440">
    <property type="component" value="Unassembled WGS sequence"/>
</dbReference>
<name>A0A5C3LCL1_COPMA</name>
<dbReference type="PANTHER" id="PTHR10060:SF15">
    <property type="entry name" value="DEOXYRIBONUCLEASE TATDN1"/>
    <property type="match status" value="1"/>
</dbReference>
<keyword evidence="4" id="KW-0378">Hydrolase</keyword>
<dbReference type="SUPFAM" id="SSF51556">
    <property type="entry name" value="Metallo-dependent hydrolases"/>
    <property type="match status" value="1"/>
</dbReference>
<organism evidence="5 6">
    <name type="scientific">Coprinopsis marcescibilis</name>
    <name type="common">Agaric fungus</name>
    <name type="synonym">Psathyrella marcescibilis</name>
    <dbReference type="NCBI Taxonomy" id="230819"/>
    <lineage>
        <taxon>Eukaryota</taxon>
        <taxon>Fungi</taxon>
        <taxon>Dikarya</taxon>
        <taxon>Basidiomycota</taxon>
        <taxon>Agaricomycotina</taxon>
        <taxon>Agaricomycetes</taxon>
        <taxon>Agaricomycetidae</taxon>
        <taxon>Agaricales</taxon>
        <taxon>Agaricineae</taxon>
        <taxon>Psathyrellaceae</taxon>
        <taxon>Coprinopsis</taxon>
    </lineage>
</organism>
<dbReference type="GO" id="GO:0005829">
    <property type="term" value="C:cytosol"/>
    <property type="evidence" value="ECO:0007669"/>
    <property type="project" value="TreeGrafter"/>
</dbReference>